<dbReference type="AlphaFoldDB" id="A0A7T8K9X2"/>
<sequence>QTINNISSSASFRAEANISFCCGEVRRLDLKIPSVFGDSWTLATDEIRFFPSRSLFYNDAINKLLKKFRNYK</sequence>
<reference evidence="2" key="1">
    <citation type="submission" date="2021-01" db="EMBL/GenBank/DDBJ databases">
        <title>Caligus Genome Assembly.</title>
        <authorList>
            <person name="Gallardo-Escarate C."/>
        </authorList>
    </citation>
    <scope>NUCLEOTIDE SEQUENCE [LARGE SCALE GENOMIC DNA]</scope>
</reference>
<name>A0A7T8K9X2_CALRO</name>
<dbReference type="EMBL" id="CP045896">
    <property type="protein sequence ID" value="QQP50666.1"/>
    <property type="molecule type" value="Genomic_DNA"/>
</dbReference>
<accession>A0A7T8K9X2</accession>
<proteinExistence type="predicted"/>
<dbReference type="Proteomes" id="UP000595437">
    <property type="component" value="Chromosome 7"/>
</dbReference>
<feature type="non-terminal residue" evidence="1">
    <location>
        <position position="1"/>
    </location>
</feature>
<organism evidence="1 2">
    <name type="scientific">Caligus rogercresseyi</name>
    <name type="common">Sea louse</name>
    <dbReference type="NCBI Taxonomy" id="217165"/>
    <lineage>
        <taxon>Eukaryota</taxon>
        <taxon>Metazoa</taxon>
        <taxon>Ecdysozoa</taxon>
        <taxon>Arthropoda</taxon>
        <taxon>Crustacea</taxon>
        <taxon>Multicrustacea</taxon>
        <taxon>Hexanauplia</taxon>
        <taxon>Copepoda</taxon>
        <taxon>Siphonostomatoida</taxon>
        <taxon>Caligidae</taxon>
        <taxon>Caligus</taxon>
    </lineage>
</organism>
<evidence type="ECO:0000313" key="2">
    <source>
        <dbReference type="Proteomes" id="UP000595437"/>
    </source>
</evidence>
<gene>
    <name evidence="1" type="ORF">FKW44_011749</name>
</gene>
<evidence type="ECO:0000313" key="1">
    <source>
        <dbReference type="EMBL" id="QQP50666.1"/>
    </source>
</evidence>
<keyword evidence="2" id="KW-1185">Reference proteome</keyword>
<protein>
    <submittedName>
        <fullName evidence="1">Uncharacterized protein</fullName>
    </submittedName>
</protein>